<evidence type="ECO:0000313" key="1">
    <source>
        <dbReference type="EMBL" id="EUA65489.1"/>
    </source>
</evidence>
<organism evidence="1">
    <name type="scientific">Mycobacterium xenopi 4042</name>
    <dbReference type="NCBI Taxonomy" id="1299334"/>
    <lineage>
        <taxon>Bacteria</taxon>
        <taxon>Bacillati</taxon>
        <taxon>Actinomycetota</taxon>
        <taxon>Actinomycetes</taxon>
        <taxon>Mycobacteriales</taxon>
        <taxon>Mycobacteriaceae</taxon>
        <taxon>Mycobacterium</taxon>
    </lineage>
</organism>
<gene>
    <name evidence="1" type="ORF">I553_10786</name>
</gene>
<sequence length="40" mass="4097">MDPVAAVDAVDAAHTAQLASDCLAAAQRLARLGQLLKALH</sequence>
<dbReference type="EMBL" id="JAOB01000027">
    <property type="protein sequence ID" value="EUA65489.1"/>
    <property type="molecule type" value="Genomic_DNA"/>
</dbReference>
<name>X8DAU5_MYCXE</name>
<protein>
    <submittedName>
        <fullName evidence="1">Uncharacterized protein</fullName>
    </submittedName>
</protein>
<proteinExistence type="predicted"/>
<accession>X8DAU5</accession>
<dbReference type="AlphaFoldDB" id="X8DAU5"/>
<reference evidence="1" key="1">
    <citation type="submission" date="2014-01" db="EMBL/GenBank/DDBJ databases">
        <authorList>
            <person name="Brown-Elliot B."/>
            <person name="Wallace R."/>
            <person name="Lenaerts A."/>
            <person name="Ordway D."/>
            <person name="DeGroote M.A."/>
            <person name="Parker T."/>
            <person name="Sizemore C."/>
            <person name="Tallon L.J."/>
            <person name="Sadzewicz L.K."/>
            <person name="Sengamalay N."/>
            <person name="Fraser C.M."/>
            <person name="Hine E."/>
            <person name="Shefchek K.A."/>
            <person name="Das S.P."/>
            <person name="Tettelin H."/>
        </authorList>
    </citation>
    <scope>NUCLEOTIDE SEQUENCE [LARGE SCALE GENOMIC DNA]</scope>
    <source>
        <strain evidence="1">4042</strain>
    </source>
</reference>
<comment type="caution">
    <text evidence="1">The sequence shown here is derived from an EMBL/GenBank/DDBJ whole genome shotgun (WGS) entry which is preliminary data.</text>
</comment>
<dbReference type="PATRIC" id="fig|1299334.3.peg.2469"/>